<evidence type="ECO:0000313" key="1">
    <source>
        <dbReference type="EMBL" id="XDK34292.1"/>
    </source>
</evidence>
<name>A0AB39HQQ4_9BACI</name>
<protein>
    <submittedName>
        <fullName evidence="1">Uncharacterized protein</fullName>
    </submittedName>
</protein>
<dbReference type="EMBL" id="CP162599">
    <property type="protein sequence ID" value="XDK34292.1"/>
    <property type="molecule type" value="Genomic_DNA"/>
</dbReference>
<sequence length="48" mass="5516">MAKYDLTFKLAVIRTYLNGDGYLIIGSCIIIKTACIKEQDIIFTMWNI</sequence>
<organism evidence="1">
    <name type="scientific">Ornithinibacillus sp. 4-3</name>
    <dbReference type="NCBI Taxonomy" id="3231488"/>
    <lineage>
        <taxon>Bacteria</taxon>
        <taxon>Bacillati</taxon>
        <taxon>Bacillota</taxon>
        <taxon>Bacilli</taxon>
        <taxon>Bacillales</taxon>
        <taxon>Bacillaceae</taxon>
        <taxon>Ornithinibacillus</taxon>
    </lineage>
</organism>
<proteinExistence type="predicted"/>
<dbReference type="RefSeq" id="WP_368654966.1">
    <property type="nucleotide sequence ID" value="NZ_CP162599.1"/>
</dbReference>
<gene>
    <name evidence="1" type="ORF">AB4Y30_08055</name>
</gene>
<dbReference type="AlphaFoldDB" id="A0AB39HQQ4"/>
<reference evidence="1" key="1">
    <citation type="submission" date="2024-07" db="EMBL/GenBank/DDBJ databases">
        <title>Halotolerant mesophilic bacterium Ornithinibacillus sp. 4-3, sp. nov., isolated from soil.</title>
        <authorList>
            <person name="Sidarenka A.V."/>
            <person name="Guliayeva D.E."/>
            <person name="Leanovich S.I."/>
            <person name="Hileuskaya K.S."/>
            <person name="Akhremchuk A.E."/>
            <person name="Sikolenko M.A."/>
            <person name="Valentovich L.N."/>
        </authorList>
    </citation>
    <scope>NUCLEOTIDE SEQUENCE</scope>
    <source>
        <strain evidence="1">4-3</strain>
    </source>
</reference>
<accession>A0AB39HQQ4</accession>